<evidence type="ECO:0008006" key="4">
    <source>
        <dbReference type="Google" id="ProtNLM"/>
    </source>
</evidence>
<proteinExistence type="predicted"/>
<dbReference type="RefSeq" id="WP_394831401.1">
    <property type="nucleotide sequence ID" value="NZ_CP089929.1"/>
</dbReference>
<evidence type="ECO:0000313" key="2">
    <source>
        <dbReference type="EMBL" id="WXB01782.1"/>
    </source>
</evidence>
<feature type="signal peptide" evidence="1">
    <location>
        <begin position="1"/>
        <end position="26"/>
    </location>
</feature>
<evidence type="ECO:0000313" key="3">
    <source>
        <dbReference type="Proteomes" id="UP001374803"/>
    </source>
</evidence>
<feature type="chain" id="PRO_5046291518" description="Cytochrome c domain-containing protein" evidence="1">
    <location>
        <begin position="27"/>
        <end position="627"/>
    </location>
</feature>
<protein>
    <recommendedName>
        <fullName evidence="4">Cytochrome c domain-containing protein</fullName>
    </recommendedName>
</protein>
<dbReference type="EMBL" id="CP089983">
    <property type="protein sequence ID" value="WXB01782.1"/>
    <property type="molecule type" value="Genomic_DNA"/>
</dbReference>
<name>A0ABZ2KZM8_9BACT</name>
<keyword evidence="3" id="KW-1185">Reference proteome</keyword>
<keyword evidence="1" id="KW-0732">Signal</keyword>
<accession>A0ABZ2KZM8</accession>
<gene>
    <name evidence="2" type="ORF">LVJ94_33305</name>
</gene>
<organism evidence="2 3">
    <name type="scientific">Pendulispora rubella</name>
    <dbReference type="NCBI Taxonomy" id="2741070"/>
    <lineage>
        <taxon>Bacteria</taxon>
        <taxon>Pseudomonadati</taxon>
        <taxon>Myxococcota</taxon>
        <taxon>Myxococcia</taxon>
        <taxon>Myxococcales</taxon>
        <taxon>Sorangiineae</taxon>
        <taxon>Pendulisporaceae</taxon>
        <taxon>Pendulispora</taxon>
    </lineage>
</organism>
<dbReference type="Proteomes" id="UP001374803">
    <property type="component" value="Chromosome"/>
</dbReference>
<evidence type="ECO:0000256" key="1">
    <source>
        <dbReference type="SAM" id="SignalP"/>
    </source>
</evidence>
<sequence>MMPPHNPSALRWVAWPVLSLSMGCSAGSTPNGDDTETCGVVTSELRAASTLGDDELARTSLRILGARVAERNDQCNRCHDVNNARIRRWAEDYESTMAVLRDTTQPVATRMNGLRADPNNPASNFSPTRIGFLAGGAHLGMGPQIDATRHPIALAQGKLLAGLFHDRDDDYASFRDAVLMPIKPRFDRLTASEYETVVTWVERKLPKLDELLPDGGRPTSCIDDFTELTKHARKMRTTAWGAVNRDNRVPMFACSTGSPLECFSQKRDGKDVFPNAKDTTFARTWAAPGTTVRVLRELEFKGSFWTRSSADGRFVGSGVSKGGKDNAVVVDLGAALQGTTRDIWVNARYDPSFYPDNEGFLFQGDDGAGYCKQSLLTRASTTQITFNEPECSKLGSHGLYQSVGQTLGDDALRDRFVVFSEWVGDDGGRNLRETDPPPEQGAEVGVTIQVLVTKGSSDQYELHETKTLLTPFEGDTMMSPTSSLIANRVAGANKTQQGYMIRRVTPTMTATGYEFALAEAGRICMKGHKANFSYDERFLVTYHYLTREDFASDAEYAPYKNKHASDIYVADMLTGQKLRVTRMAPGQFALFPHFRSDGWLYFSVRDAVNKKEYIAATDATLRQPGNP</sequence>
<reference evidence="2" key="1">
    <citation type="submission" date="2021-12" db="EMBL/GenBank/DDBJ databases">
        <title>Discovery of the Pendulisporaceae a myxobacterial family with distinct sporulation behavior and unique specialized metabolism.</title>
        <authorList>
            <person name="Garcia R."/>
            <person name="Popoff A."/>
            <person name="Bader C.D."/>
            <person name="Loehr J."/>
            <person name="Walesch S."/>
            <person name="Walt C."/>
            <person name="Boldt J."/>
            <person name="Bunk B."/>
            <person name="Haeckl F.J.F.P.J."/>
            <person name="Gunesch A.P."/>
            <person name="Birkelbach J."/>
            <person name="Nuebel U."/>
            <person name="Pietschmann T."/>
            <person name="Bach T."/>
            <person name="Mueller R."/>
        </authorList>
    </citation>
    <scope>NUCLEOTIDE SEQUENCE</scope>
    <source>
        <strain evidence="2">MSr11367</strain>
    </source>
</reference>